<comment type="similarity">
    <text evidence="2 6">Belongs to the zinc-containing alcohol dehydrogenase family.</text>
</comment>
<dbReference type="PROSITE" id="PS00059">
    <property type="entry name" value="ADH_ZINC"/>
    <property type="match status" value="1"/>
</dbReference>
<evidence type="ECO:0000256" key="4">
    <source>
        <dbReference type="ARBA" id="ARBA00022833"/>
    </source>
</evidence>
<dbReference type="EMBL" id="JAPEVG010000255">
    <property type="protein sequence ID" value="KAJ8472555.1"/>
    <property type="molecule type" value="Genomic_DNA"/>
</dbReference>
<reference evidence="8" key="1">
    <citation type="submission" date="2022-11" db="EMBL/GenBank/DDBJ databases">
        <title>Genome Sequence of Cubamyces cubensis.</title>
        <authorList>
            <person name="Buettner E."/>
        </authorList>
    </citation>
    <scope>NUCLEOTIDE SEQUENCE</scope>
    <source>
        <strain evidence="8">MPL-01</strain>
    </source>
</reference>
<sequence>MASTMQAAVLHPGNIELTIEEVPIPTPGPDQVLLKVAAAGVCHSDTFILSAALPDSRSYILGHENVGYAIQLGSNVEGIIVGQLYAVWDAVPCAAMSKLPPCLEQHRYRLERVTLLTGTGWQPDGLAPEVAAMAADGLLTVYNAVHNVAGLGPGITKRVLIYGVGGLGHQAVQLAKYYGATVYACDYKPAARQLALSLGAERALDLQELTDETTAGTFNVDVVIDFVSNEQSFTLGKSAVESDVFNLAGPPGVVVLVGFTADQLPMSSIDLILWRTNVMSVLYGSIDDMTTCLDLLAQGIIKPVVAIEPLANVNQVLNGLKASEITGRKVIVPSLKN</sequence>
<dbReference type="InterPro" id="IPR020843">
    <property type="entry name" value="ER"/>
</dbReference>
<keyword evidence="9" id="KW-1185">Reference proteome</keyword>
<dbReference type="GO" id="GO:0008270">
    <property type="term" value="F:zinc ion binding"/>
    <property type="evidence" value="ECO:0007669"/>
    <property type="project" value="InterPro"/>
</dbReference>
<comment type="caution">
    <text evidence="8">The sequence shown here is derived from an EMBL/GenBank/DDBJ whole genome shotgun (WGS) entry which is preliminary data.</text>
</comment>
<evidence type="ECO:0000256" key="2">
    <source>
        <dbReference type="ARBA" id="ARBA00008072"/>
    </source>
</evidence>
<evidence type="ECO:0000256" key="3">
    <source>
        <dbReference type="ARBA" id="ARBA00022723"/>
    </source>
</evidence>
<evidence type="ECO:0000259" key="7">
    <source>
        <dbReference type="SMART" id="SM00829"/>
    </source>
</evidence>
<dbReference type="Gene3D" id="3.90.180.10">
    <property type="entry name" value="Medium-chain alcohol dehydrogenases, catalytic domain"/>
    <property type="match status" value="2"/>
</dbReference>
<evidence type="ECO:0000256" key="5">
    <source>
        <dbReference type="ARBA" id="ARBA00023002"/>
    </source>
</evidence>
<proteinExistence type="inferred from homology"/>
<dbReference type="GO" id="GO:0004022">
    <property type="term" value="F:alcohol dehydrogenase (NAD+) activity"/>
    <property type="evidence" value="ECO:0007669"/>
    <property type="project" value="TreeGrafter"/>
</dbReference>
<gene>
    <name evidence="8" type="ORF">ONZ51_g8434</name>
</gene>
<dbReference type="AlphaFoldDB" id="A0AAD7TNP1"/>
<comment type="cofactor">
    <cofactor evidence="1 6">
        <name>Zn(2+)</name>
        <dbReference type="ChEBI" id="CHEBI:29105"/>
    </cofactor>
</comment>
<dbReference type="Gene3D" id="3.40.50.720">
    <property type="entry name" value="NAD(P)-binding Rossmann-like Domain"/>
    <property type="match status" value="1"/>
</dbReference>
<dbReference type="GO" id="GO:0005737">
    <property type="term" value="C:cytoplasm"/>
    <property type="evidence" value="ECO:0007669"/>
    <property type="project" value="TreeGrafter"/>
</dbReference>
<dbReference type="PANTHER" id="PTHR42940:SF8">
    <property type="entry name" value="VACUOLAR PROTEIN SORTING-ASSOCIATED PROTEIN 11"/>
    <property type="match status" value="1"/>
</dbReference>
<name>A0AAD7TNP1_9APHY</name>
<keyword evidence="3 6" id="KW-0479">Metal-binding</keyword>
<dbReference type="SMART" id="SM00829">
    <property type="entry name" value="PKS_ER"/>
    <property type="match status" value="1"/>
</dbReference>
<dbReference type="InterPro" id="IPR013154">
    <property type="entry name" value="ADH-like_N"/>
</dbReference>
<dbReference type="InterPro" id="IPR011032">
    <property type="entry name" value="GroES-like_sf"/>
</dbReference>
<dbReference type="InterPro" id="IPR013149">
    <property type="entry name" value="ADH-like_C"/>
</dbReference>
<keyword evidence="4 6" id="KW-0862">Zinc</keyword>
<dbReference type="SUPFAM" id="SSF50129">
    <property type="entry name" value="GroES-like"/>
    <property type="match status" value="1"/>
</dbReference>
<dbReference type="InterPro" id="IPR036291">
    <property type="entry name" value="NAD(P)-bd_dom_sf"/>
</dbReference>
<evidence type="ECO:0000256" key="6">
    <source>
        <dbReference type="RuleBase" id="RU361277"/>
    </source>
</evidence>
<accession>A0AAD7TNP1</accession>
<protein>
    <recommendedName>
        <fullName evidence="7">Enoyl reductase (ER) domain-containing protein</fullName>
    </recommendedName>
</protein>
<evidence type="ECO:0000313" key="8">
    <source>
        <dbReference type="EMBL" id="KAJ8472555.1"/>
    </source>
</evidence>
<evidence type="ECO:0000313" key="9">
    <source>
        <dbReference type="Proteomes" id="UP001215151"/>
    </source>
</evidence>
<evidence type="ECO:0000256" key="1">
    <source>
        <dbReference type="ARBA" id="ARBA00001947"/>
    </source>
</evidence>
<dbReference type="InterPro" id="IPR002328">
    <property type="entry name" value="ADH_Zn_CS"/>
</dbReference>
<dbReference type="Proteomes" id="UP001215151">
    <property type="component" value="Unassembled WGS sequence"/>
</dbReference>
<feature type="domain" description="Enoyl reductase (ER)" evidence="7">
    <location>
        <begin position="13"/>
        <end position="331"/>
    </location>
</feature>
<keyword evidence="5" id="KW-0560">Oxidoreductase</keyword>
<dbReference type="PANTHER" id="PTHR42940">
    <property type="entry name" value="ALCOHOL DEHYDROGENASE 1-RELATED"/>
    <property type="match status" value="1"/>
</dbReference>
<dbReference type="Pfam" id="PF08240">
    <property type="entry name" value="ADH_N"/>
    <property type="match status" value="1"/>
</dbReference>
<organism evidence="8 9">
    <name type="scientific">Trametes cubensis</name>
    <dbReference type="NCBI Taxonomy" id="1111947"/>
    <lineage>
        <taxon>Eukaryota</taxon>
        <taxon>Fungi</taxon>
        <taxon>Dikarya</taxon>
        <taxon>Basidiomycota</taxon>
        <taxon>Agaricomycotina</taxon>
        <taxon>Agaricomycetes</taxon>
        <taxon>Polyporales</taxon>
        <taxon>Polyporaceae</taxon>
        <taxon>Trametes</taxon>
    </lineage>
</organism>
<dbReference type="Pfam" id="PF00107">
    <property type="entry name" value="ADH_zinc_N"/>
    <property type="match status" value="1"/>
</dbReference>
<dbReference type="SUPFAM" id="SSF51735">
    <property type="entry name" value="NAD(P)-binding Rossmann-fold domains"/>
    <property type="match status" value="1"/>
</dbReference>